<dbReference type="Pfam" id="PF13561">
    <property type="entry name" value="adh_short_C2"/>
    <property type="match status" value="1"/>
</dbReference>
<proteinExistence type="inferred from homology"/>
<reference evidence="5" key="1">
    <citation type="journal article" date="2014" name="Genome Announc.">
        <title>Draft genome sequence of the formaldehyde-resistant fungus Byssochlamys spectabilis No. 5 (anamorph Paecilomyces variotii No. 5) (NBRC109023).</title>
        <authorList>
            <person name="Oka T."/>
            <person name="Ekino K."/>
            <person name="Fukuda K."/>
            <person name="Nomura Y."/>
        </authorList>
    </citation>
    <scope>NUCLEOTIDE SEQUENCE [LARGE SCALE GENOMIC DNA]</scope>
    <source>
        <strain evidence="5">No. 5 / NBRC 109023</strain>
    </source>
</reference>
<dbReference type="EMBL" id="BAUL01000250">
    <property type="protein sequence ID" value="GAD98552.1"/>
    <property type="molecule type" value="Genomic_DNA"/>
</dbReference>
<gene>
    <name evidence="4" type="ORF">PVAR5_7247</name>
</gene>
<accession>V5GCC2</accession>
<name>V5GCC2_BYSSN</name>
<evidence type="ECO:0000256" key="1">
    <source>
        <dbReference type="ARBA" id="ARBA00006484"/>
    </source>
</evidence>
<dbReference type="OrthoDB" id="47007at2759"/>
<dbReference type="InterPro" id="IPR036291">
    <property type="entry name" value="NAD(P)-bd_dom_sf"/>
</dbReference>
<evidence type="ECO:0000256" key="3">
    <source>
        <dbReference type="ARBA" id="ARBA00023002"/>
    </source>
</evidence>
<comment type="caution">
    <text evidence="4">The sequence shown here is derived from an EMBL/GenBank/DDBJ whole genome shotgun (WGS) entry which is preliminary data.</text>
</comment>
<organism evidence="4 5">
    <name type="scientific">Byssochlamys spectabilis (strain No. 5 / NBRC 109023)</name>
    <name type="common">Paecilomyces variotii</name>
    <dbReference type="NCBI Taxonomy" id="1356009"/>
    <lineage>
        <taxon>Eukaryota</taxon>
        <taxon>Fungi</taxon>
        <taxon>Dikarya</taxon>
        <taxon>Ascomycota</taxon>
        <taxon>Pezizomycotina</taxon>
        <taxon>Eurotiomycetes</taxon>
        <taxon>Eurotiomycetidae</taxon>
        <taxon>Eurotiales</taxon>
        <taxon>Thermoascaceae</taxon>
        <taxon>Paecilomyces</taxon>
    </lineage>
</organism>
<dbReference type="eggNOG" id="KOG1200">
    <property type="taxonomic scope" value="Eukaryota"/>
</dbReference>
<dbReference type="InterPro" id="IPR020904">
    <property type="entry name" value="Sc_DH/Rdtase_CS"/>
</dbReference>
<dbReference type="PRINTS" id="PR00081">
    <property type="entry name" value="GDHRDH"/>
</dbReference>
<dbReference type="FunFam" id="3.40.50.720:FF:000084">
    <property type="entry name" value="Short-chain dehydrogenase reductase"/>
    <property type="match status" value="1"/>
</dbReference>
<dbReference type="SUPFAM" id="SSF51735">
    <property type="entry name" value="NAD(P)-binding Rossmann-fold domains"/>
    <property type="match status" value="1"/>
</dbReference>
<dbReference type="AlphaFoldDB" id="V5GCC2"/>
<dbReference type="Proteomes" id="UP000018001">
    <property type="component" value="Unassembled WGS sequence"/>
</dbReference>
<dbReference type="InterPro" id="IPR002347">
    <property type="entry name" value="SDR_fam"/>
</dbReference>
<keyword evidence="2" id="KW-0521">NADP</keyword>
<dbReference type="Gene3D" id="3.40.50.720">
    <property type="entry name" value="NAD(P)-binding Rossmann-like Domain"/>
    <property type="match status" value="1"/>
</dbReference>
<protein>
    <submittedName>
        <fullName evidence="4">Uncharacterized protein</fullName>
    </submittedName>
</protein>
<dbReference type="PANTHER" id="PTHR43639">
    <property type="entry name" value="OXIDOREDUCTASE, SHORT-CHAIN DEHYDROGENASE/REDUCTASE FAMILY (AFU_ORTHOLOGUE AFUA_5G02870)"/>
    <property type="match status" value="1"/>
</dbReference>
<dbReference type="PRINTS" id="PR00080">
    <property type="entry name" value="SDRFAMILY"/>
</dbReference>
<keyword evidence="3" id="KW-0560">Oxidoreductase</keyword>
<dbReference type="PROSITE" id="PS00061">
    <property type="entry name" value="ADH_SHORT"/>
    <property type="match status" value="1"/>
</dbReference>
<evidence type="ECO:0000313" key="4">
    <source>
        <dbReference type="EMBL" id="GAD98552.1"/>
    </source>
</evidence>
<comment type="similarity">
    <text evidence="1">Belongs to the short-chain dehydrogenases/reductases (SDR) family.</text>
</comment>
<dbReference type="PANTHER" id="PTHR43639:SF1">
    <property type="entry name" value="SHORT-CHAIN DEHYDROGENASE_REDUCTASE FAMILY PROTEIN"/>
    <property type="match status" value="1"/>
</dbReference>
<sequence length="254" mass="26448">MSVEQYLSGKVAIVTGASKLNGIGAASAIELAKHGANVLVHYNSNKAASEQVVAKIKSFGVGVASVQANAASPDFGQVLVEAALKAFDVRTIDIIVNNAAHGIAHAEVAQVPVEAWDEVMHVNVRAPFLLIQAALPYMKSGGRIINMSSVVAKIGSRILALYGSSKGALNAMSTALAEELGPRSITINVVSPGPVTTDMDVSNTPIATRLEANQHFKRFGTPEEVAAVVLFLSSPSSSYITGQNLYVDGGINLP</sequence>
<evidence type="ECO:0000256" key="2">
    <source>
        <dbReference type="ARBA" id="ARBA00022857"/>
    </source>
</evidence>
<dbReference type="HOGENOM" id="CLU_010194_1_3_1"/>
<keyword evidence="5" id="KW-1185">Reference proteome</keyword>
<evidence type="ECO:0000313" key="5">
    <source>
        <dbReference type="Proteomes" id="UP000018001"/>
    </source>
</evidence>
<dbReference type="GO" id="GO:0016491">
    <property type="term" value="F:oxidoreductase activity"/>
    <property type="evidence" value="ECO:0007669"/>
    <property type="project" value="UniProtKB-KW"/>
</dbReference>
<dbReference type="InParanoid" id="V5GCC2"/>